<dbReference type="OrthoDB" id="4269696at2759"/>
<proteinExistence type="predicted"/>
<keyword evidence="4" id="KW-0812">Transmembrane</keyword>
<keyword evidence="2" id="KW-0804">Transcription</keyword>
<protein>
    <submittedName>
        <fullName evidence="5">NADH-ubiquinone oxidoreductase subunit B</fullName>
    </submittedName>
</protein>
<dbReference type="InterPro" id="IPR053157">
    <property type="entry name" value="Sterol_Uptake_Regulator"/>
</dbReference>
<keyword evidence="3" id="KW-0539">Nucleus</keyword>
<dbReference type="InterPro" id="IPR021858">
    <property type="entry name" value="Fun_TF"/>
</dbReference>
<accession>A0A9W9VEW7</accession>
<reference evidence="5" key="2">
    <citation type="journal article" date="2023" name="IMA Fungus">
        <title>Comparative genomic study of the Penicillium genus elucidates a diverse pangenome and 15 lateral gene transfer events.</title>
        <authorList>
            <person name="Petersen C."/>
            <person name="Sorensen T."/>
            <person name="Nielsen M.R."/>
            <person name="Sondergaard T.E."/>
            <person name="Sorensen J.L."/>
            <person name="Fitzpatrick D.A."/>
            <person name="Frisvad J.C."/>
            <person name="Nielsen K.L."/>
        </authorList>
    </citation>
    <scope>NUCLEOTIDE SEQUENCE</scope>
    <source>
        <strain evidence="5">IBT 29677</strain>
    </source>
</reference>
<dbReference type="Pfam" id="PF11951">
    <property type="entry name" value="Fungal_trans_2"/>
    <property type="match status" value="1"/>
</dbReference>
<evidence type="ECO:0000313" key="6">
    <source>
        <dbReference type="Proteomes" id="UP001147747"/>
    </source>
</evidence>
<dbReference type="Proteomes" id="UP001147747">
    <property type="component" value="Unassembled WGS sequence"/>
</dbReference>
<evidence type="ECO:0000256" key="2">
    <source>
        <dbReference type="ARBA" id="ARBA00023163"/>
    </source>
</evidence>
<dbReference type="GeneID" id="81377344"/>
<sequence length="372" mass="42015">MQCDEQRPNCAKCESRLDVCEYSSSGPWLWTNAAVAGHASTEYQEAIFNESTSSRGDQESETPSGVISLTIPSRGLDTSQDMLLRHWVNVTALSISRNDTDRQIWQTLLPREALSSPYLLHGVLALTAIHLALINSLQDDQREKWIGIAEYHQSEAINLFTRTVEKNTRPKHIRDSLLSSLLMGFAFAFPLAVAGSAQRLLEPLEELIQVITFIRSTMNFSAPILTGVKSDELSRLTHVKQTKSVLTGPSYSAISRLYELNAIHMLDPADHQVFHQTISQLGDAFACIDSGLEPLAGVFMSISELPTRFHHFLLQRHPFALVIFGHYCVALHHFRWLWWISFWGERVLVAIKEKLDSEWTPFLEWALDTTGL</sequence>
<organism evidence="5 6">
    <name type="scientific">Penicillium cosmopolitanum</name>
    <dbReference type="NCBI Taxonomy" id="1131564"/>
    <lineage>
        <taxon>Eukaryota</taxon>
        <taxon>Fungi</taxon>
        <taxon>Dikarya</taxon>
        <taxon>Ascomycota</taxon>
        <taxon>Pezizomycotina</taxon>
        <taxon>Eurotiomycetes</taxon>
        <taxon>Eurotiomycetidae</taxon>
        <taxon>Eurotiales</taxon>
        <taxon>Aspergillaceae</taxon>
        <taxon>Penicillium</taxon>
    </lineage>
</organism>
<keyword evidence="1" id="KW-0805">Transcription regulation</keyword>
<dbReference type="RefSeq" id="XP_056481871.1">
    <property type="nucleotide sequence ID" value="XM_056638364.1"/>
</dbReference>
<name>A0A9W9VEW7_9EURO</name>
<gene>
    <name evidence="5" type="ORF">N7509_013727</name>
</gene>
<evidence type="ECO:0000256" key="4">
    <source>
        <dbReference type="SAM" id="Phobius"/>
    </source>
</evidence>
<dbReference type="AlphaFoldDB" id="A0A9W9VEW7"/>
<dbReference type="PANTHER" id="PTHR47784">
    <property type="entry name" value="STEROL UPTAKE CONTROL PROTEIN 2"/>
    <property type="match status" value="1"/>
</dbReference>
<keyword evidence="6" id="KW-1185">Reference proteome</keyword>
<evidence type="ECO:0000256" key="3">
    <source>
        <dbReference type="ARBA" id="ARBA00023242"/>
    </source>
</evidence>
<reference evidence="5" key="1">
    <citation type="submission" date="2022-12" db="EMBL/GenBank/DDBJ databases">
        <authorList>
            <person name="Petersen C."/>
        </authorList>
    </citation>
    <scope>NUCLEOTIDE SEQUENCE</scope>
    <source>
        <strain evidence="5">IBT 29677</strain>
    </source>
</reference>
<evidence type="ECO:0000313" key="5">
    <source>
        <dbReference type="EMBL" id="KAJ5376841.1"/>
    </source>
</evidence>
<keyword evidence="4" id="KW-1133">Transmembrane helix</keyword>
<dbReference type="EMBL" id="JAPZBU010000012">
    <property type="protein sequence ID" value="KAJ5376841.1"/>
    <property type="molecule type" value="Genomic_DNA"/>
</dbReference>
<dbReference type="PANTHER" id="PTHR47784:SF5">
    <property type="entry name" value="STEROL UPTAKE CONTROL PROTEIN 2"/>
    <property type="match status" value="1"/>
</dbReference>
<dbReference type="InterPro" id="IPR001138">
    <property type="entry name" value="Zn2Cys6_DnaBD"/>
</dbReference>
<keyword evidence="4" id="KW-0472">Membrane</keyword>
<evidence type="ECO:0000256" key="1">
    <source>
        <dbReference type="ARBA" id="ARBA00023015"/>
    </source>
</evidence>
<dbReference type="CDD" id="cd00067">
    <property type="entry name" value="GAL4"/>
    <property type="match status" value="1"/>
</dbReference>
<feature type="transmembrane region" description="Helical" evidence="4">
    <location>
        <begin position="176"/>
        <end position="195"/>
    </location>
</feature>
<comment type="caution">
    <text evidence="5">The sequence shown here is derived from an EMBL/GenBank/DDBJ whole genome shotgun (WGS) entry which is preliminary data.</text>
</comment>
<dbReference type="GO" id="GO:0008270">
    <property type="term" value="F:zinc ion binding"/>
    <property type="evidence" value="ECO:0007669"/>
    <property type="project" value="InterPro"/>
</dbReference>
<dbReference type="GO" id="GO:0001228">
    <property type="term" value="F:DNA-binding transcription activator activity, RNA polymerase II-specific"/>
    <property type="evidence" value="ECO:0007669"/>
    <property type="project" value="TreeGrafter"/>
</dbReference>